<comment type="caution">
    <text evidence="1">The sequence shown here is derived from an EMBL/GenBank/DDBJ whole genome shotgun (WGS) entry which is preliminary data.</text>
</comment>
<reference evidence="1" key="2">
    <citation type="submission" date="2020-09" db="EMBL/GenBank/DDBJ databases">
        <authorList>
            <person name="Sun Q."/>
            <person name="Ohkuma M."/>
        </authorList>
    </citation>
    <scope>NUCLEOTIDE SEQUENCE</scope>
    <source>
        <strain evidence="1">JCM 5069</strain>
    </source>
</reference>
<accession>A0A919GPD0</accession>
<sequence length="67" mass="6547">MAELAAADPGQLVTAIRNGPVPAALEGTAYAGDPDAPPALLPHVLAGAAVSDLPAPEVLAALRVPTL</sequence>
<name>A0A919GPD0_9ACTN</name>
<evidence type="ECO:0000313" key="2">
    <source>
        <dbReference type="Proteomes" id="UP000603708"/>
    </source>
</evidence>
<dbReference type="Proteomes" id="UP000603708">
    <property type="component" value="Unassembled WGS sequence"/>
</dbReference>
<keyword evidence="2" id="KW-1185">Reference proteome</keyword>
<dbReference type="AlphaFoldDB" id="A0A919GPD0"/>
<proteinExistence type="predicted"/>
<evidence type="ECO:0000313" key="1">
    <source>
        <dbReference type="EMBL" id="GHH88292.1"/>
    </source>
</evidence>
<organism evidence="1 2">
    <name type="scientific">Streptomyces sulfonofaciens</name>
    <dbReference type="NCBI Taxonomy" id="68272"/>
    <lineage>
        <taxon>Bacteria</taxon>
        <taxon>Bacillati</taxon>
        <taxon>Actinomycetota</taxon>
        <taxon>Actinomycetes</taxon>
        <taxon>Kitasatosporales</taxon>
        <taxon>Streptomycetaceae</taxon>
        <taxon>Streptomyces</taxon>
    </lineage>
</organism>
<reference evidence="1" key="1">
    <citation type="journal article" date="2014" name="Int. J. Syst. Evol. Microbiol.">
        <title>Complete genome sequence of Corynebacterium casei LMG S-19264T (=DSM 44701T), isolated from a smear-ripened cheese.</title>
        <authorList>
            <consortium name="US DOE Joint Genome Institute (JGI-PGF)"/>
            <person name="Walter F."/>
            <person name="Albersmeier A."/>
            <person name="Kalinowski J."/>
            <person name="Ruckert C."/>
        </authorList>
    </citation>
    <scope>NUCLEOTIDE SEQUENCE</scope>
    <source>
        <strain evidence="1">JCM 5069</strain>
    </source>
</reference>
<gene>
    <name evidence="1" type="ORF">GCM10018793_67480</name>
</gene>
<protein>
    <submittedName>
        <fullName evidence="1">Uncharacterized protein</fullName>
    </submittedName>
</protein>
<dbReference type="EMBL" id="BNCD01000034">
    <property type="protein sequence ID" value="GHH88292.1"/>
    <property type="molecule type" value="Genomic_DNA"/>
</dbReference>